<keyword evidence="2" id="KW-0723">Serine/threonine-protein kinase</keyword>
<comment type="caution">
    <text evidence="10">The sequence shown here is derived from an EMBL/GenBank/DDBJ whole genome shotgun (WGS) entry which is preliminary data.</text>
</comment>
<accession>A0A9K3H3I2</accession>
<comment type="catalytic activity">
    <reaction evidence="7">
        <text>L-threonyl-[protein] + ATP = O-phospho-L-threonyl-[protein] + ADP + H(+)</text>
        <dbReference type="Rhea" id="RHEA:46608"/>
        <dbReference type="Rhea" id="RHEA-COMP:11060"/>
        <dbReference type="Rhea" id="RHEA-COMP:11605"/>
        <dbReference type="ChEBI" id="CHEBI:15378"/>
        <dbReference type="ChEBI" id="CHEBI:30013"/>
        <dbReference type="ChEBI" id="CHEBI:30616"/>
        <dbReference type="ChEBI" id="CHEBI:61977"/>
        <dbReference type="ChEBI" id="CHEBI:456216"/>
        <dbReference type="EC" id="2.7.11.1"/>
    </reaction>
</comment>
<dbReference type="InterPro" id="IPR011009">
    <property type="entry name" value="Kinase-like_dom_sf"/>
</dbReference>
<dbReference type="SUPFAM" id="SSF56112">
    <property type="entry name" value="Protein kinase-like (PK-like)"/>
    <property type="match status" value="1"/>
</dbReference>
<evidence type="ECO:0000313" key="11">
    <source>
        <dbReference type="Proteomes" id="UP000215914"/>
    </source>
</evidence>
<protein>
    <recommendedName>
        <fullName evidence="1">non-specific serine/threonine protein kinase</fullName>
        <ecNumber evidence="1">2.7.11.1</ecNumber>
    </recommendedName>
</protein>
<keyword evidence="11" id="KW-1185">Reference proteome</keyword>
<evidence type="ECO:0000256" key="6">
    <source>
        <dbReference type="ARBA" id="ARBA00022840"/>
    </source>
</evidence>
<evidence type="ECO:0000259" key="9">
    <source>
        <dbReference type="PROSITE" id="PS50011"/>
    </source>
</evidence>
<organism evidence="10 11">
    <name type="scientific">Helianthus annuus</name>
    <name type="common">Common sunflower</name>
    <dbReference type="NCBI Taxonomy" id="4232"/>
    <lineage>
        <taxon>Eukaryota</taxon>
        <taxon>Viridiplantae</taxon>
        <taxon>Streptophyta</taxon>
        <taxon>Embryophyta</taxon>
        <taxon>Tracheophyta</taxon>
        <taxon>Spermatophyta</taxon>
        <taxon>Magnoliopsida</taxon>
        <taxon>eudicotyledons</taxon>
        <taxon>Gunneridae</taxon>
        <taxon>Pentapetalae</taxon>
        <taxon>asterids</taxon>
        <taxon>campanulids</taxon>
        <taxon>Asterales</taxon>
        <taxon>Asteraceae</taxon>
        <taxon>Asteroideae</taxon>
        <taxon>Heliantheae alliance</taxon>
        <taxon>Heliantheae</taxon>
        <taxon>Helianthus</taxon>
    </lineage>
</organism>
<dbReference type="EMBL" id="MNCJ02000330">
    <property type="protein sequence ID" value="KAF5765056.1"/>
    <property type="molecule type" value="Genomic_DNA"/>
</dbReference>
<evidence type="ECO:0000256" key="7">
    <source>
        <dbReference type="ARBA" id="ARBA00047899"/>
    </source>
</evidence>
<comment type="catalytic activity">
    <reaction evidence="8">
        <text>L-seryl-[protein] + ATP = O-phospho-L-seryl-[protein] + ADP + H(+)</text>
        <dbReference type="Rhea" id="RHEA:17989"/>
        <dbReference type="Rhea" id="RHEA-COMP:9863"/>
        <dbReference type="Rhea" id="RHEA-COMP:11604"/>
        <dbReference type="ChEBI" id="CHEBI:15378"/>
        <dbReference type="ChEBI" id="CHEBI:29999"/>
        <dbReference type="ChEBI" id="CHEBI:30616"/>
        <dbReference type="ChEBI" id="CHEBI:83421"/>
        <dbReference type="ChEBI" id="CHEBI:456216"/>
        <dbReference type="EC" id="2.7.11.1"/>
    </reaction>
</comment>
<keyword evidence="6" id="KW-0067">ATP-binding</keyword>
<dbReference type="Proteomes" id="UP000215914">
    <property type="component" value="Unassembled WGS sequence"/>
</dbReference>
<name>A0A9K3H3I2_HELAN</name>
<dbReference type="PANTHER" id="PTHR27002:SF929">
    <property type="entry name" value="GNK2-LIKE DOMAIN-CONTAINING PROTEIN-RELATED"/>
    <property type="match status" value="1"/>
</dbReference>
<keyword evidence="10" id="KW-0829">Tyrosine-protein kinase</keyword>
<dbReference type="EC" id="2.7.11.1" evidence="1"/>
<dbReference type="PANTHER" id="PTHR27002">
    <property type="entry name" value="RECEPTOR-LIKE SERINE/THREONINE-PROTEIN KINASE SD1-8"/>
    <property type="match status" value="1"/>
</dbReference>
<dbReference type="GO" id="GO:0005524">
    <property type="term" value="F:ATP binding"/>
    <property type="evidence" value="ECO:0007669"/>
    <property type="project" value="UniProtKB-KW"/>
</dbReference>
<evidence type="ECO:0000313" key="10">
    <source>
        <dbReference type="EMBL" id="KAF5765056.1"/>
    </source>
</evidence>
<dbReference type="Gene3D" id="1.10.510.10">
    <property type="entry name" value="Transferase(Phosphotransferase) domain 1"/>
    <property type="match status" value="1"/>
</dbReference>
<reference evidence="10" key="2">
    <citation type="submission" date="2020-06" db="EMBL/GenBank/DDBJ databases">
        <title>Helianthus annuus Genome sequencing and assembly Release 2.</title>
        <authorList>
            <person name="Gouzy J."/>
            <person name="Langlade N."/>
            <person name="Munos S."/>
        </authorList>
    </citation>
    <scope>NUCLEOTIDE SEQUENCE</scope>
    <source>
        <tissue evidence="10">Leaves</tissue>
    </source>
</reference>
<keyword evidence="3 10" id="KW-0808">Transferase</keyword>
<dbReference type="GO" id="GO:0004713">
    <property type="term" value="F:protein tyrosine kinase activity"/>
    <property type="evidence" value="ECO:0007669"/>
    <property type="project" value="UniProtKB-KW"/>
</dbReference>
<dbReference type="InterPro" id="IPR008271">
    <property type="entry name" value="Ser/Thr_kinase_AS"/>
</dbReference>
<dbReference type="InterPro" id="IPR000719">
    <property type="entry name" value="Prot_kinase_dom"/>
</dbReference>
<evidence type="ECO:0000256" key="1">
    <source>
        <dbReference type="ARBA" id="ARBA00012513"/>
    </source>
</evidence>
<dbReference type="Pfam" id="PF00069">
    <property type="entry name" value="Pkinase"/>
    <property type="match status" value="1"/>
</dbReference>
<dbReference type="PROSITE" id="PS50011">
    <property type="entry name" value="PROTEIN_KINASE_DOM"/>
    <property type="match status" value="1"/>
</dbReference>
<evidence type="ECO:0000256" key="3">
    <source>
        <dbReference type="ARBA" id="ARBA00022679"/>
    </source>
</evidence>
<evidence type="ECO:0000256" key="5">
    <source>
        <dbReference type="ARBA" id="ARBA00022777"/>
    </source>
</evidence>
<gene>
    <name evidence="10" type="ORF">HanXRQr2_Chr15g0699251</name>
</gene>
<keyword evidence="5 10" id="KW-0418">Kinase</keyword>
<evidence type="ECO:0000256" key="8">
    <source>
        <dbReference type="ARBA" id="ARBA00048679"/>
    </source>
</evidence>
<dbReference type="PROSITE" id="PS00108">
    <property type="entry name" value="PROTEIN_KINASE_ST"/>
    <property type="match status" value="1"/>
</dbReference>
<dbReference type="AlphaFoldDB" id="A0A9K3H3I2"/>
<keyword evidence="4" id="KW-0547">Nucleotide-binding</keyword>
<dbReference type="FunFam" id="1.10.510.10:FF:001023">
    <property type="entry name" value="Os07g0541700 protein"/>
    <property type="match status" value="1"/>
</dbReference>
<feature type="domain" description="Protein kinase" evidence="9">
    <location>
        <begin position="1"/>
        <end position="181"/>
    </location>
</feature>
<sequence>MRFPKSQPHDENILGIWIGQHDGKLLEGLLYLHEDSWLRIIHRDLKASNILLDQDMNAKIEDFGLARTIEVDQTLGNTKKVAGTLGPRNSSFYREDDSEDLLLFAWKRWTDGRALELLDPSLAESSYSENDVVRSINIGLLCVQEELTRAEKTVVFLSKGILLDSSGDHDKSNPTATSVKE</sequence>
<evidence type="ECO:0000256" key="2">
    <source>
        <dbReference type="ARBA" id="ARBA00022527"/>
    </source>
</evidence>
<proteinExistence type="predicted"/>
<reference evidence="10" key="1">
    <citation type="journal article" date="2017" name="Nature">
        <title>The sunflower genome provides insights into oil metabolism, flowering and Asterid evolution.</title>
        <authorList>
            <person name="Badouin H."/>
            <person name="Gouzy J."/>
            <person name="Grassa C.J."/>
            <person name="Murat F."/>
            <person name="Staton S.E."/>
            <person name="Cottret L."/>
            <person name="Lelandais-Briere C."/>
            <person name="Owens G.L."/>
            <person name="Carrere S."/>
            <person name="Mayjonade B."/>
            <person name="Legrand L."/>
            <person name="Gill N."/>
            <person name="Kane N.C."/>
            <person name="Bowers J.E."/>
            <person name="Hubner S."/>
            <person name="Bellec A."/>
            <person name="Berard A."/>
            <person name="Berges H."/>
            <person name="Blanchet N."/>
            <person name="Boniface M.C."/>
            <person name="Brunel D."/>
            <person name="Catrice O."/>
            <person name="Chaidir N."/>
            <person name="Claudel C."/>
            <person name="Donnadieu C."/>
            <person name="Faraut T."/>
            <person name="Fievet G."/>
            <person name="Helmstetter N."/>
            <person name="King M."/>
            <person name="Knapp S.J."/>
            <person name="Lai Z."/>
            <person name="Le Paslier M.C."/>
            <person name="Lippi Y."/>
            <person name="Lorenzon L."/>
            <person name="Mandel J.R."/>
            <person name="Marage G."/>
            <person name="Marchand G."/>
            <person name="Marquand E."/>
            <person name="Bret-Mestries E."/>
            <person name="Morien E."/>
            <person name="Nambeesan S."/>
            <person name="Nguyen T."/>
            <person name="Pegot-Espagnet P."/>
            <person name="Pouilly N."/>
            <person name="Raftis F."/>
            <person name="Sallet E."/>
            <person name="Schiex T."/>
            <person name="Thomas J."/>
            <person name="Vandecasteele C."/>
            <person name="Vares D."/>
            <person name="Vear F."/>
            <person name="Vautrin S."/>
            <person name="Crespi M."/>
            <person name="Mangin B."/>
            <person name="Burke J.M."/>
            <person name="Salse J."/>
            <person name="Munos S."/>
            <person name="Vincourt P."/>
            <person name="Rieseberg L.H."/>
            <person name="Langlade N.B."/>
        </authorList>
    </citation>
    <scope>NUCLEOTIDE SEQUENCE</scope>
    <source>
        <tissue evidence="10">Leaves</tissue>
    </source>
</reference>
<evidence type="ECO:0000256" key="4">
    <source>
        <dbReference type="ARBA" id="ARBA00022741"/>
    </source>
</evidence>
<dbReference type="GO" id="GO:0004674">
    <property type="term" value="F:protein serine/threonine kinase activity"/>
    <property type="evidence" value="ECO:0007669"/>
    <property type="project" value="UniProtKB-KW"/>
</dbReference>
<dbReference type="Gramene" id="mRNA:HanXRQr2_Chr15g0699251">
    <property type="protein sequence ID" value="mRNA:HanXRQr2_Chr15g0699251"/>
    <property type="gene ID" value="HanXRQr2_Chr15g0699251"/>
</dbReference>